<keyword evidence="2" id="KW-1185">Reference proteome</keyword>
<comment type="caution">
    <text evidence="1">The sequence shown here is derived from an EMBL/GenBank/DDBJ whole genome shotgun (WGS) entry which is preliminary data.</text>
</comment>
<dbReference type="OrthoDB" id="10410255at2759"/>
<sequence>MPACVAGDGSGQAHCPDLVDSSILTWVILVVQIWMFVNDEYSVRCLCYPVRVLKGKFAGSGKARPLRDLLFNHLIHNGCTSLCACCTLTSFANKEKQFHHIPCLGRDESMQCSSSDWGSSKRTRHGMTGLQRLRGFLTFDARREEQVW</sequence>
<proteinExistence type="predicted"/>
<protein>
    <submittedName>
        <fullName evidence="1">Uncharacterized protein</fullName>
    </submittedName>
</protein>
<evidence type="ECO:0000313" key="1">
    <source>
        <dbReference type="EMBL" id="KAG8625134.1"/>
    </source>
</evidence>
<dbReference type="EMBL" id="JAESVG020000008">
    <property type="protein sequence ID" value="KAG8625134.1"/>
    <property type="molecule type" value="Genomic_DNA"/>
</dbReference>
<reference evidence="1" key="1">
    <citation type="submission" date="2021-07" db="EMBL/GenBank/DDBJ databases">
        <title>Elsinoe batatas strain:CRI-CJ2 Genome sequencing and assembly.</title>
        <authorList>
            <person name="Huang L."/>
        </authorList>
    </citation>
    <scope>NUCLEOTIDE SEQUENCE</scope>
    <source>
        <strain evidence="1">CRI-CJ2</strain>
    </source>
</reference>
<accession>A0A8K0KYK8</accession>
<name>A0A8K0KYK8_9PEZI</name>
<dbReference type="Proteomes" id="UP000809789">
    <property type="component" value="Unassembled WGS sequence"/>
</dbReference>
<evidence type="ECO:0000313" key="2">
    <source>
        <dbReference type="Proteomes" id="UP000809789"/>
    </source>
</evidence>
<gene>
    <name evidence="1" type="ORF">KVT40_006885</name>
</gene>
<dbReference type="AlphaFoldDB" id="A0A8K0KYK8"/>
<organism evidence="1 2">
    <name type="scientific">Elsinoe batatas</name>
    <dbReference type="NCBI Taxonomy" id="2601811"/>
    <lineage>
        <taxon>Eukaryota</taxon>
        <taxon>Fungi</taxon>
        <taxon>Dikarya</taxon>
        <taxon>Ascomycota</taxon>
        <taxon>Pezizomycotina</taxon>
        <taxon>Dothideomycetes</taxon>
        <taxon>Dothideomycetidae</taxon>
        <taxon>Myriangiales</taxon>
        <taxon>Elsinoaceae</taxon>
        <taxon>Elsinoe</taxon>
    </lineage>
</organism>